<protein>
    <submittedName>
        <fullName evidence="2">Uncharacterized protein</fullName>
    </submittedName>
</protein>
<organism evidence="2">
    <name type="scientific">Klebsiella pneumoniae</name>
    <dbReference type="NCBI Taxonomy" id="573"/>
    <lineage>
        <taxon>Bacteria</taxon>
        <taxon>Pseudomonadati</taxon>
        <taxon>Pseudomonadota</taxon>
        <taxon>Gammaproteobacteria</taxon>
        <taxon>Enterobacterales</taxon>
        <taxon>Enterobacteriaceae</taxon>
        <taxon>Klebsiella/Raoultella group</taxon>
        <taxon>Klebsiella</taxon>
        <taxon>Klebsiella pneumoniae complex</taxon>
    </lineage>
</organism>
<dbReference type="EMBL" id="CAAHDH010000004">
    <property type="protein sequence ID" value="VGM53430.1"/>
    <property type="molecule type" value="Genomic_DNA"/>
</dbReference>
<name>A0A486VRL7_KLEPN</name>
<keyword evidence="1" id="KW-0732">Signal</keyword>
<feature type="chain" id="PRO_5019857551" evidence="1">
    <location>
        <begin position="23"/>
        <end position="87"/>
    </location>
</feature>
<dbReference type="AlphaFoldDB" id="A0A486VRL7"/>
<evidence type="ECO:0000313" key="2">
    <source>
        <dbReference type="EMBL" id="VGM53430.1"/>
    </source>
</evidence>
<gene>
    <name evidence="2" type="ORF">SAMEA4873563_03656</name>
</gene>
<proteinExistence type="predicted"/>
<reference evidence="2" key="1">
    <citation type="submission" date="2019-03" db="EMBL/GenBank/DDBJ databases">
        <authorList>
            <consortium name="Pathogen Informatics"/>
        </authorList>
    </citation>
    <scope>NUCLEOTIDE SEQUENCE</scope>
    <source>
        <strain evidence="2">5012STDY7626362</strain>
    </source>
</reference>
<evidence type="ECO:0000256" key="1">
    <source>
        <dbReference type="SAM" id="SignalP"/>
    </source>
</evidence>
<sequence length="87" mass="9633">MVNFRCSGLLFLLLAASAGALADSQVYIWQRVWSDQHKTALRQSQTLFSTLRVLGIQFHPQEGVRLARLPGSASSAERGRQFRAATS</sequence>
<feature type="signal peptide" evidence="1">
    <location>
        <begin position="1"/>
        <end position="22"/>
    </location>
</feature>
<accession>A0A486VRL7</accession>